<protein>
    <submittedName>
        <fullName evidence="2">GNAT family N-acetyltransferase</fullName>
    </submittedName>
</protein>
<feature type="domain" description="N-acetyltransferase" evidence="1">
    <location>
        <begin position="1"/>
        <end position="149"/>
    </location>
</feature>
<dbReference type="InterPro" id="IPR000182">
    <property type="entry name" value="GNAT_dom"/>
</dbReference>
<accession>A0AA46S5P9</accession>
<dbReference type="Proteomes" id="UP001164064">
    <property type="component" value="Chromosome"/>
</dbReference>
<reference evidence="2" key="1">
    <citation type="journal article" date="2022" name="J Glob Antimicrob Resist">
        <title>Comparative analysis of IMP-4- and OXA-58-containing plasmids of three carbapenemase-producing Acinetobacter ursingii strains in the Netherlands.</title>
        <authorList>
            <person name="Hendrickx A.P.A."/>
            <person name="Schade R.P."/>
            <person name="Landman F."/>
            <person name="Bosch T."/>
            <person name="Schouls L.M."/>
            <person name="van Dijk K."/>
        </authorList>
    </citation>
    <scope>NUCLEOTIDE SEQUENCE</scope>
    <source>
        <strain evidence="2">RIVM_C010559</strain>
    </source>
</reference>
<dbReference type="EMBL" id="CP089051">
    <property type="protein sequence ID" value="UYF72778.1"/>
    <property type="molecule type" value="Genomic_DNA"/>
</dbReference>
<dbReference type="RefSeq" id="WP_151834077.1">
    <property type="nucleotide sequence ID" value="NZ_BKVX01000055.1"/>
</dbReference>
<evidence type="ECO:0000259" key="1">
    <source>
        <dbReference type="PROSITE" id="PS51186"/>
    </source>
</evidence>
<proteinExistence type="predicted"/>
<dbReference type="Gene3D" id="3.40.630.30">
    <property type="match status" value="1"/>
</dbReference>
<evidence type="ECO:0000313" key="2">
    <source>
        <dbReference type="EMBL" id="UYF72778.1"/>
    </source>
</evidence>
<dbReference type="CDD" id="cd04301">
    <property type="entry name" value="NAT_SF"/>
    <property type="match status" value="1"/>
</dbReference>
<dbReference type="InterPro" id="IPR016181">
    <property type="entry name" value="Acyl_CoA_acyltransferase"/>
</dbReference>
<organism evidence="2 3">
    <name type="scientific">Acinetobacter ursingii</name>
    <dbReference type="NCBI Taxonomy" id="108980"/>
    <lineage>
        <taxon>Bacteria</taxon>
        <taxon>Pseudomonadati</taxon>
        <taxon>Pseudomonadota</taxon>
        <taxon>Gammaproteobacteria</taxon>
        <taxon>Moraxellales</taxon>
        <taxon>Moraxellaceae</taxon>
        <taxon>Acinetobacter</taxon>
    </lineage>
</organism>
<evidence type="ECO:0000313" key="3">
    <source>
        <dbReference type="Proteomes" id="UP001164064"/>
    </source>
</evidence>
<dbReference type="GO" id="GO:0016747">
    <property type="term" value="F:acyltransferase activity, transferring groups other than amino-acyl groups"/>
    <property type="evidence" value="ECO:0007669"/>
    <property type="project" value="InterPro"/>
</dbReference>
<name>A0AA46S5P9_9GAMM</name>
<dbReference type="PROSITE" id="PS51186">
    <property type="entry name" value="GNAT"/>
    <property type="match status" value="1"/>
</dbReference>
<gene>
    <name evidence="2" type="ORF">LSO60_05825</name>
</gene>
<dbReference type="Pfam" id="PF00583">
    <property type="entry name" value="Acetyltransf_1"/>
    <property type="match status" value="1"/>
</dbReference>
<dbReference type="SUPFAM" id="SSF55729">
    <property type="entry name" value="Acyl-CoA N-acyltransferases (Nat)"/>
    <property type="match status" value="1"/>
</dbReference>
<sequence>MRIRCATHDDVHLLVKMGAAFIHESPTFSERGYIPEKAAAHFKWLIDGNGVIFLAIDDGKIVGGFAGGIVTDWQSDHKLAFDYVMYVLPKYRSSGVAKLLAKTFVIWAKEMGANRINCGTATMVNSKHCIDLYQSLGFNLVGAFLEMEV</sequence>
<dbReference type="AlphaFoldDB" id="A0AA46S5P9"/>